<keyword evidence="4" id="KW-1185">Reference proteome</keyword>
<dbReference type="InterPro" id="IPR036188">
    <property type="entry name" value="FAD/NAD-bd_sf"/>
</dbReference>
<dbReference type="GeneID" id="1441756"/>
<dbReference type="Gene3D" id="3.30.9.10">
    <property type="entry name" value="D-Amino Acid Oxidase, subunit A, domain 2"/>
    <property type="match status" value="1"/>
</dbReference>
<accession>Q97B10</accession>
<dbReference type="PANTHER" id="PTHR13847">
    <property type="entry name" value="SARCOSINE DEHYDROGENASE-RELATED"/>
    <property type="match status" value="1"/>
</dbReference>
<gene>
    <name evidence="3" type="ORF">TVG0645074</name>
</gene>
<proteinExistence type="predicted"/>
<dbReference type="OrthoDB" id="168391at2157"/>
<reference evidence="3 4" key="2">
    <citation type="journal article" date="2000" name="Proc. Natl. Acad. Sci. U.S.A.">
        <title>Archaeal adaptation to higher temperatures revealed by genomic sequence of Thermoplasma volcanium.</title>
        <authorList>
            <person name="Kawashima T."/>
            <person name="Amano N."/>
            <person name="Koike H."/>
            <person name="Makino S."/>
            <person name="Higuchi S."/>
            <person name="Kawashima-Ohya Y."/>
            <person name="Watanabe K."/>
            <person name="Yamazaki M."/>
            <person name="Kanehori K."/>
            <person name="Kawamoto T."/>
            <person name="Nunoshiba T."/>
            <person name="Yamamoto Y."/>
            <person name="Aramaki H."/>
            <person name="Makino K."/>
            <person name="Suzuki M."/>
        </authorList>
    </citation>
    <scope>NUCLEOTIDE SEQUENCE [LARGE SCALE GENOMIC DNA]</scope>
    <source>
        <strain evidence="4">ATCC 51530 / DSM 4299 / JCM 9571 / NBRC 15438 / GSS1</strain>
    </source>
</reference>
<dbReference type="PANTHER" id="PTHR13847:SF287">
    <property type="entry name" value="FAD-DEPENDENT OXIDOREDUCTASE DOMAIN-CONTAINING PROTEIN 1"/>
    <property type="match status" value="1"/>
</dbReference>
<keyword evidence="1" id="KW-0560">Oxidoreductase</keyword>
<dbReference type="PaxDb" id="273116-14324865"/>
<evidence type="ECO:0000313" key="4">
    <source>
        <dbReference type="Proteomes" id="UP000001017"/>
    </source>
</evidence>
<evidence type="ECO:0000259" key="2">
    <source>
        <dbReference type="Pfam" id="PF01266"/>
    </source>
</evidence>
<dbReference type="KEGG" id="tvo:TVG0645074"/>
<dbReference type="PhylomeDB" id="Q97B10"/>
<dbReference type="HOGENOM" id="CLU_007884_4_1_2"/>
<dbReference type="Pfam" id="PF01266">
    <property type="entry name" value="DAO"/>
    <property type="match status" value="1"/>
</dbReference>
<dbReference type="GO" id="GO:0016491">
    <property type="term" value="F:oxidoreductase activity"/>
    <property type="evidence" value="ECO:0007669"/>
    <property type="project" value="UniProtKB-KW"/>
</dbReference>
<dbReference type="GO" id="GO:0005737">
    <property type="term" value="C:cytoplasm"/>
    <property type="evidence" value="ECO:0007669"/>
    <property type="project" value="TreeGrafter"/>
</dbReference>
<dbReference type="EMBL" id="BA000011">
    <property type="protein sequence ID" value="BAB59791.1"/>
    <property type="molecule type" value="Genomic_DNA"/>
</dbReference>
<dbReference type="Proteomes" id="UP000001017">
    <property type="component" value="Chromosome"/>
</dbReference>
<dbReference type="AlphaFoldDB" id="Q97B10"/>
<reference evidence="3 4" key="1">
    <citation type="journal article" date="1999" name="Proc. Jpn. Acad.">
        <title>Determination of the complete genomic DNA sequence of Thermoplasma volvanium GSS1.</title>
        <authorList>
            <person name="Kawashima T."/>
            <person name="Yamamoto Y."/>
            <person name="Aramaki H."/>
            <person name="Nunoshiba T."/>
            <person name="Kawamoto T."/>
            <person name="Watanabe K."/>
            <person name="Yamazaki M."/>
            <person name="Kanehori K."/>
            <person name="Amano N."/>
            <person name="Ohya Y."/>
            <person name="Makino K."/>
            <person name="Suzuki M."/>
        </authorList>
    </citation>
    <scope>NUCLEOTIDE SEQUENCE [LARGE SCALE GENOMIC DNA]</scope>
    <source>
        <strain evidence="4">ATCC 51530 / DSM 4299 / JCM 9571 / NBRC 15438 / GSS1</strain>
    </source>
</reference>
<protein>
    <recommendedName>
        <fullName evidence="2">FAD dependent oxidoreductase domain-containing protein</fullName>
    </recommendedName>
</protein>
<dbReference type="InterPro" id="IPR006076">
    <property type="entry name" value="FAD-dep_OxRdtase"/>
</dbReference>
<dbReference type="SUPFAM" id="SSF51905">
    <property type="entry name" value="FAD/NAD(P)-binding domain"/>
    <property type="match status" value="1"/>
</dbReference>
<dbReference type="RefSeq" id="WP_010916908.1">
    <property type="nucleotide sequence ID" value="NC_002689.2"/>
</dbReference>
<feature type="domain" description="FAD dependent oxidoreductase" evidence="2">
    <location>
        <begin position="4"/>
        <end position="382"/>
    </location>
</feature>
<name>Q97B10_THEVO</name>
<sequence length="417" mass="46619">MRYDVAIIGAGIVGLSAAFHLSEENPDLKILVLDKFHTYAQGNTGKSAAGFRDVFSSDISYKLSSSSIKFYDHVQNALGIDLGMHYVGYLFLLDDEKNAGVLEKIGKKTSISEVDLDSLNDMGISIKVDEETKKVMGISDIKSAYIGKNCGIMEPDKIAAFYYKECLKRGVEFHFDTNVQKLNLEPKEPLNFPGEPFIWQDKYIKSVTTDKGDIEADTFVLATDVWTNFLTDRIGVDSHIRPKKRQLFKIKNEFIASVVSKSFIGTESFPFTVFPKGVYIRPAPSEKTFWAGVADDIGRDFSFSEDPEAEEQFYTYNVYQVLQAYMKQLSSSSISGMWAGYYSYNTIDGNPYIFRSLNMIIATGTSGSGIMKGDAIGRVVSSLYRGKDFTYLYGGHGIKTEDLGVHARHVDMEELVL</sequence>
<evidence type="ECO:0000256" key="1">
    <source>
        <dbReference type="ARBA" id="ARBA00023002"/>
    </source>
</evidence>
<organism evidence="3 4">
    <name type="scientific">Thermoplasma volcanium (strain ATCC 51530 / DSM 4299 / JCM 9571 / NBRC 15438 / GSS1)</name>
    <dbReference type="NCBI Taxonomy" id="273116"/>
    <lineage>
        <taxon>Archaea</taxon>
        <taxon>Methanobacteriati</taxon>
        <taxon>Thermoplasmatota</taxon>
        <taxon>Thermoplasmata</taxon>
        <taxon>Thermoplasmatales</taxon>
        <taxon>Thermoplasmataceae</taxon>
        <taxon>Thermoplasma</taxon>
    </lineage>
</organism>
<evidence type="ECO:0000313" key="3">
    <source>
        <dbReference type="EMBL" id="BAB59791.1"/>
    </source>
</evidence>
<dbReference type="Gene3D" id="3.50.50.60">
    <property type="entry name" value="FAD/NAD(P)-binding domain"/>
    <property type="match status" value="1"/>
</dbReference>
<dbReference type="eggNOG" id="arCOG00755">
    <property type="taxonomic scope" value="Archaea"/>
</dbReference>
<dbReference type="STRING" id="273116.gene:9381437"/>